<accession>A0ABT0UJP0</accession>
<feature type="region of interest" description="Disordered" evidence="1">
    <location>
        <begin position="590"/>
        <end position="689"/>
    </location>
</feature>
<evidence type="ECO:0008006" key="5">
    <source>
        <dbReference type="Google" id="ProtNLM"/>
    </source>
</evidence>
<evidence type="ECO:0000256" key="2">
    <source>
        <dbReference type="SAM" id="Phobius"/>
    </source>
</evidence>
<feature type="transmembrane region" description="Helical" evidence="2">
    <location>
        <begin position="438"/>
        <end position="462"/>
    </location>
</feature>
<evidence type="ECO:0000313" key="3">
    <source>
        <dbReference type="EMBL" id="MCM2388842.1"/>
    </source>
</evidence>
<sequence length="885" mass="93726">MSGSVVVVLDFRSERERPLDQVRLRDLVAGQWRQEGAAVPEQNLRFLLVDTPEGLTTHAEAYELVMGYPTLGTIQVLCLAVGELETPPEGQQPDGEPPREADPQNPPASRLRLVSALRSTAVGVLWTADPLAGDTTGPGGGASDTARAAALGILVDLLRKRELFDRVLGSLQRCPSATAAPALRALEHDLAAPALERAWLGALTRFTGEPGTAVPPLRAQNLPARLAELAGEGPRPALDRIHVHGGTAERLHRACAEALLRARQFHSELARPVGILVGRRSARQLAQAIEDSAQQLRGYRSLVARALRDSAAPSIPPGDAQAILAEVGIAVPPAEDGRGRAGAGQRYGGQGTTDQVEEEVNRFALGMLDDGLDLHTVAERLTALSEQIAPLPADGKIAELEQPSPEAAAVTVANAFRLARARPGSVASVAVLSLLGSIWPWPGTVLTLFPLAILFGGQLLAVRARPNRSRGGPVATAAFAQSTAAALGTAGGWALGHTVQPPSWLGFTTLLLATLWSVLLIAVRWARAVDDWWEGTCVERIGEGLESVDRLVVDIVRQQWWAAAERTRTADGARALAGALRSAVRLGAVGASQDPSAQDEWGETGAPGTEDRWGAEGWDLQGWDGDDAWPDEPWPGDPSEAATSGVPGQRRNAAPSGAFPTHEEGAAYADGCSPPWLDQGGGEGGPELERTLLGDLADATADALRRHWGAVDHGVPAAANGHPATADEAVRRGIDAVHRQLHRNGVLPAPVFARRDRSRGDSMALLGVGPHRVWEALVPESAGRRLRPLCSPAQLALLSRDPTAARLLRFAPAAVRPVLESDRSGRLGGDGEAALDDAVWMSSGRFVGVLELTPLRSGTVQTVWTRADEVAQDQPEERYRGGSSW</sequence>
<comment type="caution">
    <text evidence="3">The sequence shown here is derived from an EMBL/GenBank/DDBJ whole genome shotgun (WGS) entry which is preliminary data.</text>
</comment>
<feature type="transmembrane region" description="Helical" evidence="2">
    <location>
        <begin position="502"/>
        <end position="523"/>
    </location>
</feature>
<reference evidence="3" key="1">
    <citation type="submission" date="2022-06" db="EMBL/GenBank/DDBJ databases">
        <title>Genome public.</title>
        <authorList>
            <person name="Sun Q."/>
        </authorList>
    </citation>
    <scope>NUCLEOTIDE SEQUENCE</scope>
    <source>
        <strain evidence="3">CWNU-1</strain>
    </source>
</reference>
<name>A0ABT0UJP0_9ACTN</name>
<evidence type="ECO:0000256" key="1">
    <source>
        <dbReference type="SAM" id="MobiDB-lite"/>
    </source>
</evidence>
<gene>
    <name evidence="3" type="ORF">NBG84_11155</name>
</gene>
<keyword evidence="2" id="KW-0812">Transmembrane</keyword>
<keyword evidence="2" id="KW-1133">Transmembrane helix</keyword>
<feature type="region of interest" description="Disordered" evidence="1">
    <location>
        <begin position="85"/>
        <end position="108"/>
    </location>
</feature>
<keyword evidence="2" id="KW-0472">Membrane</keyword>
<keyword evidence="4" id="KW-1185">Reference proteome</keyword>
<organism evidence="3 4">
    <name type="scientific">Streptomyces albipurpureus</name>
    <dbReference type="NCBI Taxonomy" id="2897419"/>
    <lineage>
        <taxon>Bacteria</taxon>
        <taxon>Bacillati</taxon>
        <taxon>Actinomycetota</taxon>
        <taxon>Actinomycetes</taxon>
        <taxon>Kitasatosporales</taxon>
        <taxon>Streptomycetaceae</taxon>
        <taxon>Streptomyces</taxon>
    </lineage>
</organism>
<dbReference type="EMBL" id="JAMQAW010000009">
    <property type="protein sequence ID" value="MCM2388842.1"/>
    <property type="molecule type" value="Genomic_DNA"/>
</dbReference>
<dbReference type="RefSeq" id="WP_250919192.1">
    <property type="nucleotide sequence ID" value="NZ_JAMQAW010000009.1"/>
</dbReference>
<feature type="transmembrane region" description="Helical" evidence="2">
    <location>
        <begin position="474"/>
        <end position="496"/>
    </location>
</feature>
<evidence type="ECO:0000313" key="4">
    <source>
        <dbReference type="Proteomes" id="UP001431429"/>
    </source>
</evidence>
<dbReference type="Proteomes" id="UP001431429">
    <property type="component" value="Unassembled WGS sequence"/>
</dbReference>
<protein>
    <recommendedName>
        <fullName evidence="5">Integral membrane protein</fullName>
    </recommendedName>
</protein>
<feature type="compositionally biased region" description="Gly residues" evidence="1">
    <location>
        <begin position="340"/>
        <end position="351"/>
    </location>
</feature>
<feature type="region of interest" description="Disordered" evidence="1">
    <location>
        <begin position="335"/>
        <end position="354"/>
    </location>
</feature>
<proteinExistence type="predicted"/>